<proteinExistence type="inferred from homology"/>
<evidence type="ECO:0000256" key="8">
    <source>
        <dbReference type="ARBA" id="ARBA00023172"/>
    </source>
</evidence>
<evidence type="ECO:0000256" key="12">
    <source>
        <dbReference type="ARBA" id="ARBA00042677"/>
    </source>
</evidence>
<dbReference type="PANTHER" id="PTHR23240:SF8">
    <property type="entry name" value="PROTEIN ARTEMIS"/>
    <property type="match status" value="1"/>
</dbReference>
<organism evidence="15 16">
    <name type="scientific">Vitis vinifera</name>
    <name type="common">Grape</name>
    <dbReference type="NCBI Taxonomy" id="29760"/>
    <lineage>
        <taxon>Eukaryota</taxon>
        <taxon>Viridiplantae</taxon>
        <taxon>Streptophyta</taxon>
        <taxon>Embryophyta</taxon>
        <taxon>Tracheophyta</taxon>
        <taxon>Spermatophyta</taxon>
        <taxon>Magnoliopsida</taxon>
        <taxon>eudicotyledons</taxon>
        <taxon>Gunneridae</taxon>
        <taxon>Pentapetalae</taxon>
        <taxon>rosids</taxon>
        <taxon>Vitales</taxon>
        <taxon>Vitaceae</taxon>
        <taxon>Viteae</taxon>
        <taxon>Vitis</taxon>
    </lineage>
</organism>
<dbReference type="GO" id="GO:0004527">
    <property type="term" value="F:exonuclease activity"/>
    <property type="evidence" value="ECO:0007669"/>
    <property type="project" value="UniProtKB-KW"/>
</dbReference>
<feature type="domain" description="DNA repair metallo-beta-lactamase" evidence="14">
    <location>
        <begin position="222"/>
        <end position="342"/>
    </location>
</feature>
<dbReference type="Gene3D" id="3.60.15.10">
    <property type="entry name" value="Ribonuclease Z/Hydroxyacylglutathione hydrolase-like"/>
    <property type="match status" value="1"/>
</dbReference>
<evidence type="ECO:0000259" key="14">
    <source>
        <dbReference type="Pfam" id="PF07522"/>
    </source>
</evidence>
<keyword evidence="3" id="KW-0540">Nuclease</keyword>
<dbReference type="PANTHER" id="PTHR23240">
    <property type="entry name" value="DNA CROSS-LINK REPAIR PROTEIN PSO2/SNM1-RELATED"/>
    <property type="match status" value="1"/>
</dbReference>
<dbReference type="GO" id="GO:0006281">
    <property type="term" value="P:DNA repair"/>
    <property type="evidence" value="ECO:0007669"/>
    <property type="project" value="UniProtKB-KW"/>
</dbReference>
<keyword evidence="9" id="KW-0234">DNA repair</keyword>
<evidence type="ECO:0000256" key="1">
    <source>
        <dbReference type="ARBA" id="ARBA00004123"/>
    </source>
</evidence>
<evidence type="ECO:0000256" key="4">
    <source>
        <dbReference type="ARBA" id="ARBA00022759"/>
    </source>
</evidence>
<dbReference type="GO" id="GO:0005634">
    <property type="term" value="C:nucleus"/>
    <property type="evidence" value="ECO:0007669"/>
    <property type="project" value="UniProtKB-SubCell"/>
</dbReference>
<feature type="compositionally biased region" description="Basic and acidic residues" evidence="13">
    <location>
        <begin position="373"/>
        <end position="388"/>
    </location>
</feature>
<dbReference type="AlphaFoldDB" id="A0A438CSL3"/>
<comment type="subcellular location">
    <subcellularLocation>
        <location evidence="1">Nucleus</location>
    </subcellularLocation>
</comment>
<keyword evidence="10" id="KW-0539">Nucleus</keyword>
<comment type="caution">
    <text evidence="15">The sequence shown here is derived from an EMBL/GenBank/DDBJ whole genome shotgun (WGS) entry which is preliminary data.</text>
</comment>
<feature type="compositionally biased region" description="Polar residues" evidence="13">
    <location>
        <begin position="389"/>
        <end position="399"/>
    </location>
</feature>
<gene>
    <name evidence="15" type="primary">DCLRE1B_0</name>
    <name evidence="15" type="ORF">CK203_107678</name>
</gene>
<evidence type="ECO:0000256" key="10">
    <source>
        <dbReference type="ARBA" id="ARBA00023242"/>
    </source>
</evidence>
<dbReference type="EMBL" id="QGNW01002030">
    <property type="protein sequence ID" value="RVW26211.1"/>
    <property type="molecule type" value="Genomic_DNA"/>
</dbReference>
<evidence type="ECO:0000256" key="5">
    <source>
        <dbReference type="ARBA" id="ARBA00022763"/>
    </source>
</evidence>
<evidence type="ECO:0000256" key="2">
    <source>
        <dbReference type="ARBA" id="ARBA00010304"/>
    </source>
</evidence>
<dbReference type="Proteomes" id="UP000288805">
    <property type="component" value="Unassembled WGS sequence"/>
</dbReference>
<evidence type="ECO:0000256" key="9">
    <source>
        <dbReference type="ARBA" id="ARBA00023204"/>
    </source>
</evidence>
<accession>A0A438CSL3</accession>
<dbReference type="FunFam" id="3.60.15.10:FF:000061">
    <property type="entry name" value="Interstrand crosslink repair protein"/>
    <property type="match status" value="1"/>
</dbReference>
<keyword evidence="6" id="KW-0378">Hydrolase</keyword>
<dbReference type="GO" id="GO:0004519">
    <property type="term" value="F:endonuclease activity"/>
    <property type="evidence" value="ECO:0007669"/>
    <property type="project" value="UniProtKB-KW"/>
</dbReference>
<dbReference type="GO" id="GO:0006310">
    <property type="term" value="P:DNA recombination"/>
    <property type="evidence" value="ECO:0007669"/>
    <property type="project" value="UniProtKB-KW"/>
</dbReference>
<evidence type="ECO:0000256" key="7">
    <source>
        <dbReference type="ARBA" id="ARBA00022839"/>
    </source>
</evidence>
<dbReference type="InterPro" id="IPR036866">
    <property type="entry name" value="RibonucZ/Hydroxyglut_hydro"/>
</dbReference>
<keyword evidence="7 15" id="KW-0269">Exonuclease</keyword>
<comment type="similarity">
    <text evidence="2">Belongs to the DNA repair metallo-beta-lactamase (DRMBL) family.</text>
</comment>
<protein>
    <recommendedName>
        <fullName evidence="11">Protein artemis</fullName>
    </recommendedName>
    <alternativeName>
        <fullName evidence="12">DNA cross-link repair 1C protein</fullName>
    </alternativeName>
</protein>
<dbReference type="InterPro" id="IPR011084">
    <property type="entry name" value="DRMBL"/>
</dbReference>
<evidence type="ECO:0000256" key="3">
    <source>
        <dbReference type="ARBA" id="ARBA00022722"/>
    </source>
</evidence>
<evidence type="ECO:0000256" key="6">
    <source>
        <dbReference type="ARBA" id="ARBA00022801"/>
    </source>
</evidence>
<keyword evidence="4" id="KW-0255">Endonuclease</keyword>
<dbReference type="SUPFAM" id="SSF56281">
    <property type="entry name" value="Metallo-hydrolase/oxidoreductase"/>
    <property type="match status" value="1"/>
</dbReference>
<dbReference type="Gene3D" id="3.40.50.12650">
    <property type="match status" value="1"/>
</dbReference>
<name>A0A438CSL3_VITVI</name>
<evidence type="ECO:0000256" key="13">
    <source>
        <dbReference type="SAM" id="MobiDB-lite"/>
    </source>
</evidence>
<sequence length="435" mass="49300">MEKGLISVDRWSDHSQVYFLTHLHSDHTQCLSSSWTKGPLFCSRLTAKLFPFKFPNFNLSLLRILEIGSWHSVSLVSPSSGSETTVDVMAIDAHHCPGAVMYLFRGDFGCMLFTGDFRWEATNERAKIGRTMLLHALEGDRVNILYLDNSYCNPSFSFPSREAAAQQVVDIIASHPKHDIIIGIDTLGKEDLLLYISRSLKVKIWVWPERLQTMHLLGFHDIFTTKTSLTRIRAVPRYSFSINTLEGLNTVRPTIGIMPSGLPWVVKPSEGNDNPVGSPSIYHHCGNKRIINGGPRAEINKKGKSRSVVRFHQYIYSVPYSEHSCFPEIEDFIKLVQPINIKGIVSSSFCYIEPLYYFGGLRGVNPSSQRLPRKSERREKDENIEAKTKSNSGSSNFTDAENRKRKIDFLGSHLRRVSILRRAQRGVKIVENDSP</sequence>
<evidence type="ECO:0000256" key="11">
    <source>
        <dbReference type="ARBA" id="ARBA00039759"/>
    </source>
</evidence>
<evidence type="ECO:0000313" key="16">
    <source>
        <dbReference type="Proteomes" id="UP000288805"/>
    </source>
</evidence>
<dbReference type="Pfam" id="PF07522">
    <property type="entry name" value="DRMBL"/>
    <property type="match status" value="1"/>
</dbReference>
<feature type="region of interest" description="Disordered" evidence="13">
    <location>
        <begin position="367"/>
        <end position="399"/>
    </location>
</feature>
<reference evidence="15 16" key="1">
    <citation type="journal article" date="2018" name="PLoS Genet.">
        <title>Population sequencing reveals clonal diversity and ancestral inbreeding in the grapevine cultivar Chardonnay.</title>
        <authorList>
            <person name="Roach M.J."/>
            <person name="Johnson D.L."/>
            <person name="Bohlmann J."/>
            <person name="van Vuuren H.J."/>
            <person name="Jones S.J."/>
            <person name="Pretorius I.S."/>
            <person name="Schmidt S.A."/>
            <person name="Borneman A.R."/>
        </authorList>
    </citation>
    <scope>NUCLEOTIDE SEQUENCE [LARGE SCALE GENOMIC DNA]</scope>
    <source>
        <strain evidence="16">cv. Chardonnay</strain>
        <tissue evidence="15">Leaf</tissue>
    </source>
</reference>
<evidence type="ECO:0000313" key="15">
    <source>
        <dbReference type="EMBL" id="RVW26211.1"/>
    </source>
</evidence>
<keyword evidence="5" id="KW-0227">DNA damage</keyword>
<keyword evidence="8" id="KW-0233">DNA recombination</keyword>